<keyword evidence="2" id="KW-0812">Transmembrane</keyword>
<feature type="transmembrane region" description="Helical" evidence="2">
    <location>
        <begin position="68"/>
        <end position="89"/>
    </location>
</feature>
<reference evidence="3 4" key="1">
    <citation type="submission" date="2019-02" db="EMBL/GenBank/DDBJ databases">
        <title>Deep-cultivation of Planctomycetes and their phenomic and genomic characterization uncovers novel biology.</title>
        <authorList>
            <person name="Wiegand S."/>
            <person name="Jogler M."/>
            <person name="Boedeker C."/>
            <person name="Pinto D."/>
            <person name="Vollmers J."/>
            <person name="Rivas-Marin E."/>
            <person name="Kohn T."/>
            <person name="Peeters S.H."/>
            <person name="Heuer A."/>
            <person name="Rast P."/>
            <person name="Oberbeckmann S."/>
            <person name="Bunk B."/>
            <person name="Jeske O."/>
            <person name="Meyerdierks A."/>
            <person name="Storesund J.E."/>
            <person name="Kallscheuer N."/>
            <person name="Luecker S."/>
            <person name="Lage O.M."/>
            <person name="Pohl T."/>
            <person name="Merkel B.J."/>
            <person name="Hornburger P."/>
            <person name="Mueller R.-W."/>
            <person name="Bruemmer F."/>
            <person name="Labrenz M."/>
            <person name="Spormann A.M."/>
            <person name="Op Den Camp H."/>
            <person name="Overmann J."/>
            <person name="Amann R."/>
            <person name="Jetten M.S.M."/>
            <person name="Mascher T."/>
            <person name="Medema M.H."/>
            <person name="Devos D.P."/>
            <person name="Kaster A.-K."/>
            <person name="Ovreas L."/>
            <person name="Rohde M."/>
            <person name="Galperin M.Y."/>
            <person name="Jogler C."/>
        </authorList>
    </citation>
    <scope>NUCLEOTIDE SEQUENCE [LARGE SCALE GENOMIC DNA]</scope>
    <source>
        <strain evidence="3 4">Poly59</strain>
    </source>
</reference>
<protein>
    <submittedName>
        <fullName evidence="3">Uncharacterized protein</fullName>
    </submittedName>
</protein>
<accession>A0A5C6EHE8</accession>
<proteinExistence type="predicted"/>
<keyword evidence="2" id="KW-0472">Membrane</keyword>
<name>A0A5C6EHE8_9BACT</name>
<evidence type="ECO:0000313" key="4">
    <source>
        <dbReference type="Proteomes" id="UP000317977"/>
    </source>
</evidence>
<keyword evidence="4" id="KW-1185">Reference proteome</keyword>
<gene>
    <name evidence="3" type="ORF">Poly59_50840</name>
</gene>
<feature type="compositionally biased region" description="Low complexity" evidence="1">
    <location>
        <begin position="27"/>
        <end position="41"/>
    </location>
</feature>
<evidence type="ECO:0000256" key="2">
    <source>
        <dbReference type="SAM" id="Phobius"/>
    </source>
</evidence>
<feature type="region of interest" description="Disordered" evidence="1">
    <location>
        <begin position="12"/>
        <end position="42"/>
    </location>
</feature>
<organism evidence="3 4">
    <name type="scientific">Rubripirellula reticaptiva</name>
    <dbReference type="NCBI Taxonomy" id="2528013"/>
    <lineage>
        <taxon>Bacteria</taxon>
        <taxon>Pseudomonadati</taxon>
        <taxon>Planctomycetota</taxon>
        <taxon>Planctomycetia</taxon>
        <taxon>Pirellulales</taxon>
        <taxon>Pirellulaceae</taxon>
        <taxon>Rubripirellula</taxon>
    </lineage>
</organism>
<dbReference type="EMBL" id="SJPX01000005">
    <property type="protein sequence ID" value="TWU48238.1"/>
    <property type="molecule type" value="Genomic_DNA"/>
</dbReference>
<evidence type="ECO:0000256" key="1">
    <source>
        <dbReference type="SAM" id="MobiDB-lite"/>
    </source>
</evidence>
<dbReference type="RefSeq" id="WP_146536629.1">
    <property type="nucleotide sequence ID" value="NZ_SJPX01000005.1"/>
</dbReference>
<keyword evidence="2" id="KW-1133">Transmembrane helix</keyword>
<sequence>MIPLLIFQSQAGKLDSESIDPTSILNTTQDQSRSTSSTFSKSDIEIDDAKQHDLCSNSDDEERSIVKVLILLLLLPIVSLVLFWLTLWLSPDAFLQDISPIDLSNYGR</sequence>
<dbReference type="Proteomes" id="UP000317977">
    <property type="component" value="Unassembled WGS sequence"/>
</dbReference>
<dbReference type="AlphaFoldDB" id="A0A5C6EHE8"/>
<comment type="caution">
    <text evidence="3">The sequence shown here is derived from an EMBL/GenBank/DDBJ whole genome shotgun (WGS) entry which is preliminary data.</text>
</comment>
<evidence type="ECO:0000313" key="3">
    <source>
        <dbReference type="EMBL" id="TWU48238.1"/>
    </source>
</evidence>